<dbReference type="Pfam" id="PF13374">
    <property type="entry name" value="TPR_10"/>
    <property type="match status" value="1"/>
</dbReference>
<dbReference type="PROSITE" id="PS50005">
    <property type="entry name" value="TPR"/>
    <property type="match status" value="1"/>
</dbReference>
<dbReference type="InterPro" id="IPR036388">
    <property type="entry name" value="WH-like_DNA-bd_sf"/>
</dbReference>
<dbReference type="SUPFAM" id="SSF46894">
    <property type="entry name" value="C-terminal effector domain of the bipartite response regulators"/>
    <property type="match status" value="1"/>
</dbReference>
<dbReference type="InterPro" id="IPR005158">
    <property type="entry name" value="BTAD"/>
</dbReference>
<proteinExistence type="inferred from homology"/>
<sequence length="952" mass="102992">MLGAVEVVVGGVRVDVGHARQRDVLAVLLIEAGRVVPVGTLVDRVWGERPPRRPKTALYSYVSRLRGSLAKLDGVSLEHDHGGYVLVADPLTVDVHLFEHLSGRAKSTTDEHAALELYDQALALWRGEPLAEMTSPWADSVRNELERKREAAALDRDDLRLRLGDHDAVLAGPPPAGAGEERREAQRIEALHLAGRPADALRQYEKVRSRLAEELGADPGPRLRRLHERILAGERQSGEKPIPRRLPAAPTSFVGRESELKSLDRMLGARRTVAVISGAGGLGKTWLAVRWATAHAGEFPDGQLYADLRGFDPTHEPVPAERVIRGFLDTLGVTGAAIPADPDAQAALYRSLTAQRRMLVVLDNARDTSHVTPLLPGGPVCTVLVTSRHELGGLLTAHAAKALPLRPLDENEARELLVRKLGTTRLAEEPEAAQQILRQCGGLALAVAIVAARVTARPGKRLSALAAELHENRLDALDTGELSASLRAVFSGSYRSLDDRCASAFRLLGLLPDGETTKAAAVALFGDSRPLRALCAANLLEETPSGRFRLHDLVKLFAVELVHATDDPATRLAAKTRLFDHYLRWGSAAMDLLSPDEPYLRPTPGTSSGPQPRFPDYHHARAWLDDERATMLALATLSPEPALAGHVIRMSSLLWRYLYVGAHYHEALTLHTVALRLARPDTTEHGFAAHATGMALFRLGRYGDATGHFDRALSTALARRDDLLESMARDGLGSVNDLRGHRRAARAHYELALDAARRTGHALLEGIALCNLGTNHSWSGDHRSALSFLTQSRKIALDLQSPGLGAPVLAALGNVYAGLGQGDEASAHFRRALEFARSGKNTNVEVTTLNDFADTESGTAAIALYEEALSLARRLGYLHEYARAHHGLGRCHRSAGNDGEARRHLEAALAAYTEASAPEAAEVRALLDGRPPLSGSDPTPPLTLCELPPVVR</sequence>
<evidence type="ECO:0000256" key="3">
    <source>
        <dbReference type="ARBA" id="ARBA00023125"/>
    </source>
</evidence>
<dbReference type="SUPFAM" id="SSF52540">
    <property type="entry name" value="P-loop containing nucleoside triphosphate hydrolases"/>
    <property type="match status" value="1"/>
</dbReference>
<dbReference type="InterPro" id="IPR011990">
    <property type="entry name" value="TPR-like_helical_dom_sf"/>
</dbReference>
<reference evidence="8 9" key="1">
    <citation type="submission" date="2017-02" db="EMBL/GenBank/DDBJ databases">
        <title>Amycolatopsis azurea DSM 43854 draft genome.</title>
        <authorList>
            <person name="Mayilraj S."/>
        </authorList>
    </citation>
    <scope>NUCLEOTIDE SEQUENCE [LARGE SCALE GENOMIC DNA]</scope>
    <source>
        <strain evidence="8 9">DSM 43854</strain>
    </source>
</reference>
<evidence type="ECO:0000313" key="8">
    <source>
        <dbReference type="EMBL" id="OOC02007.1"/>
    </source>
</evidence>
<dbReference type="Pfam" id="PF13424">
    <property type="entry name" value="TPR_12"/>
    <property type="match status" value="1"/>
</dbReference>
<feature type="domain" description="OmpR/PhoB-type" evidence="7">
    <location>
        <begin position="1"/>
        <end position="88"/>
    </location>
</feature>
<dbReference type="SMART" id="SM00862">
    <property type="entry name" value="Trans_reg_C"/>
    <property type="match status" value="1"/>
</dbReference>
<dbReference type="InterPro" id="IPR001867">
    <property type="entry name" value="OmpR/PhoB-type_DNA-bd"/>
</dbReference>
<evidence type="ECO:0000259" key="7">
    <source>
        <dbReference type="PROSITE" id="PS51755"/>
    </source>
</evidence>
<dbReference type="SMART" id="SM01043">
    <property type="entry name" value="BTAD"/>
    <property type="match status" value="1"/>
</dbReference>
<dbReference type="InterPro" id="IPR019734">
    <property type="entry name" value="TPR_rpt"/>
</dbReference>
<evidence type="ECO:0000256" key="2">
    <source>
        <dbReference type="ARBA" id="ARBA00023015"/>
    </source>
</evidence>
<dbReference type="Pfam" id="PF03704">
    <property type="entry name" value="BTAD"/>
    <property type="match status" value="1"/>
</dbReference>
<dbReference type="InterPro" id="IPR027417">
    <property type="entry name" value="P-loop_NTPase"/>
</dbReference>
<dbReference type="InterPro" id="IPR042197">
    <property type="entry name" value="Apaf_helical"/>
</dbReference>
<evidence type="ECO:0000256" key="1">
    <source>
        <dbReference type="ARBA" id="ARBA00005820"/>
    </source>
</evidence>
<feature type="non-terminal residue" evidence="8">
    <location>
        <position position="952"/>
    </location>
</feature>
<dbReference type="Gene3D" id="1.10.8.430">
    <property type="entry name" value="Helical domain of apoptotic protease-activating factors"/>
    <property type="match status" value="1"/>
</dbReference>
<dbReference type="SMART" id="SM00028">
    <property type="entry name" value="TPR"/>
    <property type="match status" value="4"/>
</dbReference>
<keyword evidence="4" id="KW-0804">Transcription</keyword>
<keyword evidence="9" id="KW-1185">Reference proteome</keyword>
<dbReference type="PANTHER" id="PTHR35807:SF1">
    <property type="entry name" value="TRANSCRIPTIONAL REGULATOR REDD"/>
    <property type="match status" value="1"/>
</dbReference>
<keyword evidence="5" id="KW-0802">TPR repeat</keyword>
<dbReference type="EMBL" id="MUXN01000027">
    <property type="protein sequence ID" value="OOC02007.1"/>
    <property type="molecule type" value="Genomic_DNA"/>
</dbReference>
<dbReference type="Proteomes" id="UP000188551">
    <property type="component" value="Unassembled WGS sequence"/>
</dbReference>
<dbReference type="Gene3D" id="3.40.50.300">
    <property type="entry name" value="P-loop containing nucleotide triphosphate hydrolases"/>
    <property type="match status" value="1"/>
</dbReference>
<organism evidence="8 9">
    <name type="scientific">Amycolatopsis azurea DSM 43854</name>
    <dbReference type="NCBI Taxonomy" id="1238180"/>
    <lineage>
        <taxon>Bacteria</taxon>
        <taxon>Bacillati</taxon>
        <taxon>Actinomycetota</taxon>
        <taxon>Actinomycetes</taxon>
        <taxon>Pseudonocardiales</taxon>
        <taxon>Pseudonocardiaceae</taxon>
        <taxon>Amycolatopsis</taxon>
    </lineage>
</organism>
<dbReference type="Pfam" id="PF00486">
    <property type="entry name" value="Trans_reg_C"/>
    <property type="match status" value="1"/>
</dbReference>
<keyword evidence="3 6" id="KW-0238">DNA-binding</keyword>
<evidence type="ECO:0000313" key="9">
    <source>
        <dbReference type="Proteomes" id="UP000188551"/>
    </source>
</evidence>
<dbReference type="Gene3D" id="1.25.40.10">
    <property type="entry name" value="Tetratricopeptide repeat domain"/>
    <property type="match status" value="3"/>
</dbReference>
<comment type="similarity">
    <text evidence="1">Belongs to the AfsR/DnrI/RedD regulatory family.</text>
</comment>
<name>A0ABX3J2Z8_9PSEU</name>
<dbReference type="InterPro" id="IPR016032">
    <property type="entry name" value="Sig_transdc_resp-reg_C-effctor"/>
</dbReference>
<accession>A0ABX3J2Z8</accession>
<evidence type="ECO:0000256" key="6">
    <source>
        <dbReference type="PROSITE-ProRule" id="PRU01091"/>
    </source>
</evidence>
<dbReference type="PANTHER" id="PTHR35807">
    <property type="entry name" value="TRANSCRIPTIONAL REGULATOR REDD-RELATED"/>
    <property type="match status" value="1"/>
</dbReference>
<dbReference type="PRINTS" id="PR00364">
    <property type="entry name" value="DISEASERSIST"/>
</dbReference>
<keyword evidence="2" id="KW-0805">Transcription regulation</keyword>
<dbReference type="PROSITE" id="PS51755">
    <property type="entry name" value="OMPR_PHOB"/>
    <property type="match status" value="1"/>
</dbReference>
<comment type="caution">
    <text evidence="8">The sequence shown here is derived from an EMBL/GenBank/DDBJ whole genome shotgun (WGS) entry which is preliminary data.</text>
</comment>
<protein>
    <submittedName>
        <fullName evidence="8">SARP family transcriptional regulator</fullName>
    </submittedName>
</protein>
<evidence type="ECO:0000256" key="5">
    <source>
        <dbReference type="PROSITE-ProRule" id="PRU00339"/>
    </source>
</evidence>
<gene>
    <name evidence="8" type="ORF">B0293_37325</name>
</gene>
<feature type="repeat" description="TPR" evidence="5">
    <location>
        <begin position="806"/>
        <end position="839"/>
    </location>
</feature>
<feature type="DNA-binding region" description="OmpR/PhoB-type" evidence="6">
    <location>
        <begin position="1"/>
        <end position="88"/>
    </location>
</feature>
<evidence type="ECO:0000256" key="4">
    <source>
        <dbReference type="ARBA" id="ARBA00023163"/>
    </source>
</evidence>
<dbReference type="SUPFAM" id="SSF48452">
    <property type="entry name" value="TPR-like"/>
    <property type="match status" value="3"/>
</dbReference>
<dbReference type="InterPro" id="IPR051677">
    <property type="entry name" value="AfsR-DnrI-RedD_regulator"/>
</dbReference>
<dbReference type="CDD" id="cd15831">
    <property type="entry name" value="BTAD"/>
    <property type="match status" value="1"/>
</dbReference>
<dbReference type="Gene3D" id="1.10.10.10">
    <property type="entry name" value="Winged helix-like DNA-binding domain superfamily/Winged helix DNA-binding domain"/>
    <property type="match status" value="1"/>
</dbReference>